<dbReference type="GO" id="GO:0005634">
    <property type="term" value="C:nucleus"/>
    <property type="evidence" value="ECO:0007669"/>
    <property type="project" value="UniProtKB-SubCell"/>
</dbReference>
<dbReference type="PANTHER" id="PTHR14732">
    <property type="entry name" value="RNA POLYMERASE II SUBUNIT B1 CTD PHOSPHATASE RPAP2-RELATED"/>
    <property type="match status" value="1"/>
</dbReference>
<comment type="catalytic activity">
    <reaction evidence="9 12">
        <text>O-phospho-L-seryl-[protein] + H2O = L-seryl-[protein] + phosphate</text>
        <dbReference type="Rhea" id="RHEA:20629"/>
        <dbReference type="Rhea" id="RHEA-COMP:9863"/>
        <dbReference type="Rhea" id="RHEA-COMP:11604"/>
        <dbReference type="ChEBI" id="CHEBI:15377"/>
        <dbReference type="ChEBI" id="CHEBI:29999"/>
        <dbReference type="ChEBI" id="CHEBI:43474"/>
        <dbReference type="ChEBI" id="CHEBI:83421"/>
        <dbReference type="EC" id="3.1.3.16"/>
    </reaction>
</comment>
<dbReference type="OrthoDB" id="2554538at2759"/>
<gene>
    <name evidence="15" type="ORF">EX895_005604</name>
</gene>
<name>A0A4U7KR27_9BASI</name>
<comment type="similarity">
    <text evidence="2 11 12">Belongs to the RPAP2 family.</text>
</comment>
<dbReference type="Gene3D" id="1.25.40.820">
    <property type="match status" value="1"/>
</dbReference>
<feature type="compositionally biased region" description="Acidic residues" evidence="13">
    <location>
        <begin position="474"/>
        <end position="487"/>
    </location>
</feature>
<dbReference type="EMBL" id="SRRM01000020">
    <property type="protein sequence ID" value="TKY85442.1"/>
    <property type="molecule type" value="Genomic_DNA"/>
</dbReference>
<evidence type="ECO:0000256" key="8">
    <source>
        <dbReference type="ARBA" id="ARBA00023242"/>
    </source>
</evidence>
<evidence type="ECO:0000256" key="4">
    <source>
        <dbReference type="ARBA" id="ARBA00022771"/>
    </source>
</evidence>
<dbReference type="AlphaFoldDB" id="A0A4U7KR27"/>
<feature type="region of interest" description="Disordered" evidence="13">
    <location>
        <begin position="1"/>
        <end position="72"/>
    </location>
</feature>
<evidence type="ECO:0000259" key="14">
    <source>
        <dbReference type="PROSITE" id="PS51479"/>
    </source>
</evidence>
<reference evidence="15 16" key="1">
    <citation type="submission" date="2019-05" db="EMBL/GenBank/DDBJ databases">
        <title>Sporisorium graminicola CBS 10092 draft sequencing and annotation.</title>
        <authorList>
            <person name="Solano-Gonzalez S."/>
            <person name="Caddick M.X."/>
            <person name="Darby A."/>
        </authorList>
    </citation>
    <scope>NUCLEOTIDE SEQUENCE [LARGE SCALE GENOMIC DNA]</scope>
    <source>
        <strain evidence="15 16">CBS 10092</strain>
    </source>
</reference>
<comment type="function">
    <text evidence="12">Putative RNA polymerase II subunit B1 C-terminal domain (CTD) phosphatase involved in RNA polymerase II transcription regulation.</text>
</comment>
<dbReference type="InterPro" id="IPR039693">
    <property type="entry name" value="Rtr1/RPAP2"/>
</dbReference>
<keyword evidence="8 12" id="KW-0539">Nucleus</keyword>
<evidence type="ECO:0000256" key="10">
    <source>
        <dbReference type="ARBA" id="ARBA00048336"/>
    </source>
</evidence>
<keyword evidence="4 12" id="KW-0863">Zinc-finger</keyword>
<evidence type="ECO:0000256" key="1">
    <source>
        <dbReference type="ARBA" id="ARBA00004123"/>
    </source>
</evidence>
<dbReference type="GO" id="GO:0005737">
    <property type="term" value="C:cytoplasm"/>
    <property type="evidence" value="ECO:0007669"/>
    <property type="project" value="TreeGrafter"/>
</dbReference>
<dbReference type="EC" id="3.1.3.16" evidence="12"/>
<keyword evidence="5 12" id="KW-0378">Hydrolase</keyword>
<keyword evidence="6 12" id="KW-0862">Zinc</keyword>
<dbReference type="KEGG" id="sgra:EX895_005604"/>
<dbReference type="GeneID" id="40728499"/>
<comment type="caution">
    <text evidence="15">The sequence shown here is derived from an EMBL/GenBank/DDBJ whole genome shotgun (WGS) entry which is preliminary data.</text>
</comment>
<evidence type="ECO:0000256" key="12">
    <source>
        <dbReference type="RuleBase" id="RU367080"/>
    </source>
</evidence>
<evidence type="ECO:0000256" key="9">
    <source>
        <dbReference type="ARBA" id="ARBA00047761"/>
    </source>
</evidence>
<dbReference type="Proteomes" id="UP000306050">
    <property type="component" value="Chromosome SGRAM_7"/>
</dbReference>
<dbReference type="GO" id="GO:0008420">
    <property type="term" value="F:RNA polymerase II CTD heptapeptide repeat phosphatase activity"/>
    <property type="evidence" value="ECO:0007669"/>
    <property type="project" value="UniProtKB-UniRule"/>
</dbReference>
<feature type="region of interest" description="Disordered" evidence="13">
    <location>
        <begin position="369"/>
        <end position="408"/>
    </location>
</feature>
<evidence type="ECO:0000256" key="2">
    <source>
        <dbReference type="ARBA" id="ARBA00005676"/>
    </source>
</evidence>
<feature type="compositionally biased region" description="Low complexity" evidence="13">
    <location>
        <begin position="50"/>
        <end position="69"/>
    </location>
</feature>
<dbReference type="RefSeq" id="XP_029737427.1">
    <property type="nucleotide sequence ID" value="XM_029886196.1"/>
</dbReference>
<keyword evidence="3 12" id="KW-0479">Metal-binding</keyword>
<proteinExistence type="inferred from homology"/>
<feature type="compositionally biased region" description="Polar residues" evidence="13">
    <location>
        <begin position="380"/>
        <end position="400"/>
    </location>
</feature>
<accession>A0A4U7KR27</accession>
<evidence type="ECO:0000313" key="15">
    <source>
        <dbReference type="EMBL" id="TKY85442.1"/>
    </source>
</evidence>
<evidence type="ECO:0000256" key="13">
    <source>
        <dbReference type="SAM" id="MobiDB-lite"/>
    </source>
</evidence>
<dbReference type="PROSITE" id="PS51479">
    <property type="entry name" value="ZF_RTR1"/>
    <property type="match status" value="1"/>
</dbReference>
<keyword evidence="7 12" id="KW-0904">Protein phosphatase</keyword>
<evidence type="ECO:0000256" key="6">
    <source>
        <dbReference type="ARBA" id="ARBA00022833"/>
    </source>
</evidence>
<dbReference type="InterPro" id="IPR007308">
    <property type="entry name" value="Rtr1/RPAP2_dom"/>
</dbReference>
<feature type="compositionally biased region" description="Low complexity" evidence="13">
    <location>
        <begin position="446"/>
        <end position="466"/>
    </location>
</feature>
<dbReference type="GO" id="GO:0043175">
    <property type="term" value="F:RNA polymerase core enzyme binding"/>
    <property type="evidence" value="ECO:0007669"/>
    <property type="project" value="UniProtKB-UniRule"/>
</dbReference>
<dbReference type="PANTHER" id="PTHR14732:SF0">
    <property type="entry name" value="RNA POLYMERASE II SUBUNIT B1 CTD PHOSPHATASE RPAP2-RELATED"/>
    <property type="match status" value="1"/>
</dbReference>
<feature type="domain" description="RTR1-type" evidence="14">
    <location>
        <begin position="140"/>
        <end position="244"/>
    </location>
</feature>
<evidence type="ECO:0000256" key="3">
    <source>
        <dbReference type="ARBA" id="ARBA00022723"/>
    </source>
</evidence>
<dbReference type="Pfam" id="PF04181">
    <property type="entry name" value="RPAP2_Rtr1"/>
    <property type="match status" value="1"/>
</dbReference>
<dbReference type="InterPro" id="IPR038534">
    <property type="entry name" value="Rtr1/RPAP2_sf"/>
</dbReference>
<organism evidence="15 16">
    <name type="scientific">Sporisorium graminicola</name>
    <dbReference type="NCBI Taxonomy" id="280036"/>
    <lineage>
        <taxon>Eukaryota</taxon>
        <taxon>Fungi</taxon>
        <taxon>Dikarya</taxon>
        <taxon>Basidiomycota</taxon>
        <taxon>Ustilaginomycotina</taxon>
        <taxon>Ustilaginomycetes</taxon>
        <taxon>Ustilaginales</taxon>
        <taxon>Ustilaginaceae</taxon>
        <taxon>Sporisorium</taxon>
    </lineage>
</organism>
<comment type="subcellular location">
    <subcellularLocation>
        <location evidence="1 12">Nucleus</location>
    </subcellularLocation>
</comment>
<dbReference type="GO" id="GO:0008270">
    <property type="term" value="F:zinc ion binding"/>
    <property type="evidence" value="ECO:0007669"/>
    <property type="project" value="UniProtKB-KW"/>
</dbReference>
<evidence type="ECO:0000256" key="5">
    <source>
        <dbReference type="ARBA" id="ARBA00022801"/>
    </source>
</evidence>
<evidence type="ECO:0000313" key="16">
    <source>
        <dbReference type="Proteomes" id="UP000306050"/>
    </source>
</evidence>
<keyword evidence="16" id="KW-1185">Reference proteome</keyword>
<protein>
    <recommendedName>
        <fullName evidence="12">RNA polymerase II subunit B1 CTD phosphatase RPAP2 homolog</fullName>
        <ecNumber evidence="12">3.1.3.16</ecNumber>
    </recommendedName>
</protein>
<evidence type="ECO:0000256" key="11">
    <source>
        <dbReference type="PROSITE-ProRule" id="PRU00812"/>
    </source>
</evidence>
<sequence>MAGTSNVNAASGGPPESSTRPEFRKAPTDVNRIPGSAASMKVQERLKADPTLSTSASASTSSAESPTPSRILSSGLRSKTAIQAMQPFLDSSTNADSPIQPTDIQLLTTSILSNQERQRVILYYQEQLIDSQPSLPQLKKALLFLSSSSWGQILEERKLAGKCAYPPCDNASPSTGKMGLGRGKFRINLRNKSVKAVEDLDLGEAGNTYDDLRDYFCSKACYARSEWILRWVLSDKEIGLLDGEPAKGGGALGGKWQKLTSQSVAAGGFELVELLEDIEREHGVHFDNGEQDTKGLLDSVPASTDLVTATRTNAVEAKKEVAGISNLLGDLTIIERTKTNGTPAPSASSTTAAAAATVAASDVKTALPSRTPYTVDVPNTLGQRFNPASTDSAANPTSSATEDDLEDDIETRERELSHILRYASLATGSRRPRRPLTKNSTIQLTSAALPAAAAAGAESARSPAGSQGHRGEVEGDGSADEEEDEPTIDPKQAAEWAEIRRVMNLALDVRREQREQGLLD</sequence>
<evidence type="ECO:0000256" key="7">
    <source>
        <dbReference type="ARBA" id="ARBA00022912"/>
    </source>
</evidence>
<feature type="region of interest" description="Disordered" evidence="13">
    <location>
        <begin position="423"/>
        <end position="495"/>
    </location>
</feature>
<comment type="catalytic activity">
    <reaction evidence="10 12">
        <text>O-phospho-L-threonyl-[protein] + H2O = L-threonyl-[protein] + phosphate</text>
        <dbReference type="Rhea" id="RHEA:47004"/>
        <dbReference type="Rhea" id="RHEA-COMP:11060"/>
        <dbReference type="Rhea" id="RHEA-COMP:11605"/>
        <dbReference type="ChEBI" id="CHEBI:15377"/>
        <dbReference type="ChEBI" id="CHEBI:30013"/>
        <dbReference type="ChEBI" id="CHEBI:43474"/>
        <dbReference type="ChEBI" id="CHEBI:61977"/>
        <dbReference type="EC" id="3.1.3.16"/>
    </reaction>
</comment>